<evidence type="ECO:0000313" key="1">
    <source>
        <dbReference type="EMBL" id="KAJ5596527.1"/>
    </source>
</evidence>
<evidence type="ECO:0000313" key="2">
    <source>
        <dbReference type="Proteomes" id="UP001216150"/>
    </source>
</evidence>
<name>A0AAD6DYD4_9EURO</name>
<organism evidence="1 2">
    <name type="scientific">Penicillium hetheringtonii</name>
    <dbReference type="NCBI Taxonomy" id="911720"/>
    <lineage>
        <taxon>Eukaryota</taxon>
        <taxon>Fungi</taxon>
        <taxon>Dikarya</taxon>
        <taxon>Ascomycota</taxon>
        <taxon>Pezizomycotina</taxon>
        <taxon>Eurotiomycetes</taxon>
        <taxon>Eurotiomycetidae</taxon>
        <taxon>Eurotiales</taxon>
        <taxon>Aspergillaceae</taxon>
        <taxon>Penicillium</taxon>
    </lineage>
</organism>
<dbReference type="Proteomes" id="UP001216150">
    <property type="component" value="Unassembled WGS sequence"/>
</dbReference>
<gene>
    <name evidence="1" type="ORF">N7450_002985</name>
</gene>
<proteinExistence type="predicted"/>
<reference evidence="1 2" key="1">
    <citation type="journal article" date="2023" name="IMA Fungus">
        <title>Comparative genomic study of the Penicillium genus elucidates a diverse pangenome and 15 lateral gene transfer events.</title>
        <authorList>
            <person name="Petersen C."/>
            <person name="Sorensen T."/>
            <person name="Nielsen M.R."/>
            <person name="Sondergaard T.E."/>
            <person name="Sorensen J.L."/>
            <person name="Fitzpatrick D.A."/>
            <person name="Frisvad J.C."/>
            <person name="Nielsen K.L."/>
        </authorList>
    </citation>
    <scope>NUCLEOTIDE SEQUENCE [LARGE SCALE GENOMIC DNA]</scope>
    <source>
        <strain evidence="1 2">IBT 29057</strain>
    </source>
</reference>
<protein>
    <submittedName>
        <fullName evidence="1">Uncharacterized protein</fullName>
    </submittedName>
</protein>
<keyword evidence="2" id="KW-1185">Reference proteome</keyword>
<accession>A0AAD6DYD4</accession>
<dbReference type="AlphaFoldDB" id="A0AAD6DYD4"/>
<dbReference type="EMBL" id="JAQJAC010000002">
    <property type="protein sequence ID" value="KAJ5596527.1"/>
    <property type="molecule type" value="Genomic_DNA"/>
</dbReference>
<comment type="caution">
    <text evidence="1">The sequence shown here is derived from an EMBL/GenBank/DDBJ whole genome shotgun (WGS) entry which is preliminary data.</text>
</comment>
<sequence length="135" mass="14955">MKLTAAQSGGFIVAEILNHKKDVLESVRSHAAVRSSEQAHNLSKLDINPAQLDLSDQVAVTEYILSNDRPSAFDQNTNRPFGEFKDTDHVYDLERKSADTYIVRQVDNFAIENLKSTGVSGLLVFPPTLRKSSPP</sequence>